<dbReference type="InterPro" id="IPR011990">
    <property type="entry name" value="TPR-like_helical_dom_sf"/>
</dbReference>
<name>A0AAP0LLG1_9ROSI</name>
<accession>A0AAP0LLG1</accession>
<keyword evidence="3" id="KW-1185">Reference proteome</keyword>
<keyword evidence="1" id="KW-0677">Repeat</keyword>
<dbReference type="NCBIfam" id="TIGR00756">
    <property type="entry name" value="PPR"/>
    <property type="match status" value="1"/>
</dbReference>
<evidence type="ECO:0000313" key="2">
    <source>
        <dbReference type="EMBL" id="KAK9177045.1"/>
    </source>
</evidence>
<dbReference type="Gene3D" id="1.25.40.10">
    <property type="entry name" value="Tetratricopeptide repeat domain"/>
    <property type="match status" value="1"/>
</dbReference>
<dbReference type="PANTHER" id="PTHR47926:SF452">
    <property type="entry name" value="PENTATRICOPEPTIDE REPEAT-CONTAINING PROTEIN"/>
    <property type="match status" value="1"/>
</dbReference>
<comment type="caution">
    <text evidence="2">The sequence shown here is derived from an EMBL/GenBank/DDBJ whole genome shotgun (WGS) entry which is preliminary data.</text>
</comment>
<dbReference type="AlphaFoldDB" id="A0AAP0LLG1"/>
<evidence type="ECO:0000313" key="3">
    <source>
        <dbReference type="Proteomes" id="UP001428341"/>
    </source>
</evidence>
<dbReference type="InterPro" id="IPR002885">
    <property type="entry name" value="PPR_rpt"/>
</dbReference>
<dbReference type="Pfam" id="PF01535">
    <property type="entry name" value="PPR"/>
    <property type="match status" value="2"/>
</dbReference>
<sequence>MHMNLLSSSSFAPLSSVLKACALLKAFRLGKQVHGLVVVLGRDLVFLSTALIDFYSAVGCISEAMNVFNGFNGRVDPVMKNSLISGCVQNKKYKEAFSIMSTMRPNVVALTSALAACSENSDLWIGKQIHCVALRFGFIYETQMCNVMLDMMNNTGPINSLRILKLAITIPEIPNKDNPRARASTAYEFH</sequence>
<organism evidence="2 3">
    <name type="scientific">Citrus x changshan-huyou</name>
    <dbReference type="NCBI Taxonomy" id="2935761"/>
    <lineage>
        <taxon>Eukaryota</taxon>
        <taxon>Viridiplantae</taxon>
        <taxon>Streptophyta</taxon>
        <taxon>Embryophyta</taxon>
        <taxon>Tracheophyta</taxon>
        <taxon>Spermatophyta</taxon>
        <taxon>Magnoliopsida</taxon>
        <taxon>eudicotyledons</taxon>
        <taxon>Gunneridae</taxon>
        <taxon>Pentapetalae</taxon>
        <taxon>rosids</taxon>
        <taxon>malvids</taxon>
        <taxon>Sapindales</taxon>
        <taxon>Rutaceae</taxon>
        <taxon>Aurantioideae</taxon>
        <taxon>Citrus</taxon>
    </lineage>
</organism>
<reference evidence="2 3" key="1">
    <citation type="submission" date="2024-05" db="EMBL/GenBank/DDBJ databases">
        <title>Haplotype-resolved chromosome-level genome assembly of Huyou (Citrus changshanensis).</title>
        <authorList>
            <person name="Miao C."/>
            <person name="Chen W."/>
            <person name="Wu Y."/>
            <person name="Wang L."/>
            <person name="Zhao S."/>
            <person name="Grierson D."/>
            <person name="Xu C."/>
            <person name="Chen K."/>
        </authorList>
    </citation>
    <scope>NUCLEOTIDE SEQUENCE [LARGE SCALE GENOMIC DNA]</scope>
    <source>
        <strain evidence="2">01-14</strain>
        <tissue evidence="2">Leaf</tissue>
    </source>
</reference>
<protein>
    <recommendedName>
        <fullName evidence="4">Pentatricopeptide repeat-containing protein</fullName>
    </recommendedName>
</protein>
<dbReference type="EMBL" id="JBCGBO010000025">
    <property type="protein sequence ID" value="KAK9177045.1"/>
    <property type="molecule type" value="Genomic_DNA"/>
</dbReference>
<dbReference type="GO" id="GO:0009451">
    <property type="term" value="P:RNA modification"/>
    <property type="evidence" value="ECO:0007669"/>
    <property type="project" value="InterPro"/>
</dbReference>
<dbReference type="InterPro" id="IPR046960">
    <property type="entry name" value="PPR_At4g14850-like_plant"/>
</dbReference>
<dbReference type="PANTHER" id="PTHR47926">
    <property type="entry name" value="PENTATRICOPEPTIDE REPEAT-CONTAINING PROTEIN"/>
    <property type="match status" value="1"/>
</dbReference>
<evidence type="ECO:0000256" key="1">
    <source>
        <dbReference type="ARBA" id="ARBA00022737"/>
    </source>
</evidence>
<gene>
    <name evidence="2" type="ORF">WN944_029064</name>
</gene>
<evidence type="ECO:0008006" key="4">
    <source>
        <dbReference type="Google" id="ProtNLM"/>
    </source>
</evidence>
<proteinExistence type="predicted"/>
<dbReference type="Proteomes" id="UP001428341">
    <property type="component" value="Unassembled WGS sequence"/>
</dbReference>
<dbReference type="GO" id="GO:0003723">
    <property type="term" value="F:RNA binding"/>
    <property type="evidence" value="ECO:0007669"/>
    <property type="project" value="InterPro"/>
</dbReference>